<dbReference type="Pfam" id="PF01022">
    <property type="entry name" value="HTH_5"/>
    <property type="match status" value="1"/>
</dbReference>
<keyword evidence="1" id="KW-0805">Transcription regulation</keyword>
<sequence length="112" mass="12332">MAKHRPLSEDALLLVAQRFAVLAEPMRLRLIQALFDGEKNVTELVAATEGTQANVSRHLQTLTAAHVLARRKEGLQVFYRIADPTIPKLCELVCGSLEKTLTRQAGHFEAAG</sequence>
<dbReference type="EMBL" id="CP016094">
    <property type="protein sequence ID" value="AOS44147.1"/>
    <property type="molecule type" value="Genomic_DNA"/>
</dbReference>
<dbReference type="InterPro" id="IPR051011">
    <property type="entry name" value="Metal_resp_trans_reg"/>
</dbReference>
<dbReference type="SMART" id="SM00418">
    <property type="entry name" value="HTH_ARSR"/>
    <property type="match status" value="1"/>
</dbReference>
<dbReference type="InterPro" id="IPR036390">
    <property type="entry name" value="WH_DNA-bd_sf"/>
</dbReference>
<dbReference type="AlphaFoldDB" id="A0A1D8ATD3"/>
<keyword evidence="2" id="KW-0238">DNA-binding</keyword>
<dbReference type="NCBIfam" id="NF033788">
    <property type="entry name" value="HTH_metalloreg"/>
    <property type="match status" value="1"/>
</dbReference>
<evidence type="ECO:0000259" key="4">
    <source>
        <dbReference type="PROSITE" id="PS50987"/>
    </source>
</evidence>
<gene>
    <name evidence="5" type="ORF">Verru16b_01208</name>
</gene>
<dbReference type="InterPro" id="IPR036388">
    <property type="entry name" value="WH-like_DNA-bd_sf"/>
</dbReference>
<evidence type="ECO:0000313" key="5">
    <source>
        <dbReference type="EMBL" id="AOS44147.1"/>
    </source>
</evidence>
<dbReference type="OrthoDB" id="194599at2"/>
<dbReference type="PANTHER" id="PTHR43132">
    <property type="entry name" value="ARSENICAL RESISTANCE OPERON REPRESSOR ARSR-RELATED"/>
    <property type="match status" value="1"/>
</dbReference>
<dbReference type="STRING" id="1838286.Verru16b_01208"/>
<evidence type="ECO:0000256" key="3">
    <source>
        <dbReference type="ARBA" id="ARBA00023163"/>
    </source>
</evidence>
<proteinExistence type="predicted"/>
<organism evidence="5 6">
    <name type="scientific">Lacunisphaera limnophila</name>
    <dbReference type="NCBI Taxonomy" id="1838286"/>
    <lineage>
        <taxon>Bacteria</taxon>
        <taxon>Pseudomonadati</taxon>
        <taxon>Verrucomicrobiota</taxon>
        <taxon>Opitutia</taxon>
        <taxon>Opitutales</taxon>
        <taxon>Opitutaceae</taxon>
        <taxon>Lacunisphaera</taxon>
    </lineage>
</organism>
<dbReference type="GO" id="GO:0003677">
    <property type="term" value="F:DNA binding"/>
    <property type="evidence" value="ECO:0007669"/>
    <property type="project" value="UniProtKB-KW"/>
</dbReference>
<evidence type="ECO:0000313" key="6">
    <source>
        <dbReference type="Proteomes" id="UP000095228"/>
    </source>
</evidence>
<dbReference type="RefSeq" id="WP_083270143.1">
    <property type="nucleotide sequence ID" value="NZ_CP016094.1"/>
</dbReference>
<accession>A0A1D8ATD3</accession>
<evidence type="ECO:0000256" key="2">
    <source>
        <dbReference type="ARBA" id="ARBA00023125"/>
    </source>
</evidence>
<dbReference type="Gene3D" id="1.10.10.10">
    <property type="entry name" value="Winged helix-like DNA-binding domain superfamily/Winged helix DNA-binding domain"/>
    <property type="match status" value="1"/>
</dbReference>
<dbReference type="InterPro" id="IPR001845">
    <property type="entry name" value="HTH_ArsR_DNA-bd_dom"/>
</dbReference>
<dbReference type="Proteomes" id="UP000095228">
    <property type="component" value="Chromosome"/>
</dbReference>
<keyword evidence="3" id="KW-0804">Transcription</keyword>
<protein>
    <submittedName>
        <fullName evidence="5">Putative HTH-type transcriptional regulator</fullName>
    </submittedName>
</protein>
<dbReference type="CDD" id="cd00090">
    <property type="entry name" value="HTH_ARSR"/>
    <property type="match status" value="1"/>
</dbReference>
<evidence type="ECO:0000256" key="1">
    <source>
        <dbReference type="ARBA" id="ARBA00023015"/>
    </source>
</evidence>
<keyword evidence="6" id="KW-1185">Reference proteome</keyword>
<reference evidence="5 6" key="1">
    <citation type="submission" date="2016-06" db="EMBL/GenBank/DDBJ databases">
        <title>Three novel species with peptidoglycan cell walls form the new genus Lacunisphaera gen. nov. in the family Opitutaceae of the verrucomicrobial subdivision 4.</title>
        <authorList>
            <person name="Rast P."/>
            <person name="Gloeckner I."/>
            <person name="Jogler M."/>
            <person name="Boedeker C."/>
            <person name="Jeske O."/>
            <person name="Wiegand S."/>
            <person name="Reinhardt R."/>
            <person name="Schumann P."/>
            <person name="Rohde M."/>
            <person name="Spring S."/>
            <person name="Gloeckner F.O."/>
            <person name="Jogler C."/>
        </authorList>
    </citation>
    <scope>NUCLEOTIDE SEQUENCE [LARGE SCALE GENOMIC DNA]</scope>
    <source>
        <strain evidence="5 6">IG16b</strain>
    </source>
</reference>
<dbReference type="PANTHER" id="PTHR43132:SF9">
    <property type="entry name" value="ARSR FAMILY TRANSCRIPTIONAL REGULATORY PROTEIN"/>
    <property type="match status" value="1"/>
</dbReference>
<dbReference type="GO" id="GO:0003700">
    <property type="term" value="F:DNA-binding transcription factor activity"/>
    <property type="evidence" value="ECO:0007669"/>
    <property type="project" value="InterPro"/>
</dbReference>
<name>A0A1D8ATD3_9BACT</name>
<dbReference type="PROSITE" id="PS50987">
    <property type="entry name" value="HTH_ARSR_2"/>
    <property type="match status" value="1"/>
</dbReference>
<dbReference type="KEGG" id="obg:Verru16b_01208"/>
<dbReference type="InterPro" id="IPR011991">
    <property type="entry name" value="ArsR-like_HTH"/>
</dbReference>
<feature type="domain" description="HTH arsR-type" evidence="4">
    <location>
        <begin position="7"/>
        <end position="101"/>
    </location>
</feature>
<dbReference type="PRINTS" id="PR00778">
    <property type="entry name" value="HTHARSR"/>
</dbReference>
<dbReference type="SUPFAM" id="SSF46785">
    <property type="entry name" value="Winged helix' DNA-binding domain"/>
    <property type="match status" value="1"/>
</dbReference>